<dbReference type="AlphaFoldDB" id="A0A178ZI93"/>
<dbReference type="InterPro" id="IPR039467">
    <property type="entry name" value="TFIIIB_B''_Myb"/>
</dbReference>
<organism evidence="3 4">
    <name type="scientific">Fonsecaea erecta</name>
    <dbReference type="NCBI Taxonomy" id="1367422"/>
    <lineage>
        <taxon>Eukaryota</taxon>
        <taxon>Fungi</taxon>
        <taxon>Dikarya</taxon>
        <taxon>Ascomycota</taxon>
        <taxon>Pezizomycotina</taxon>
        <taxon>Eurotiomycetes</taxon>
        <taxon>Chaetothyriomycetidae</taxon>
        <taxon>Chaetothyriales</taxon>
        <taxon>Herpotrichiellaceae</taxon>
        <taxon>Fonsecaea</taxon>
    </lineage>
</organism>
<sequence>MSTFSSVVRKPGQKIIPKGPRKNVQRNAPRHAAPPSLTPESHTVSPAVELIDQPVEDQEREPQPETTEITQGLGEIPSVASSTETAGVPFETPPQSEEATIEGVPSASIEIIAPSHPSHEIEIIHSTSVSQTHPDAGVIPSISISTPSSIAPKRKAPHETASPPSEDSAQETERTDASRKRQKTTHTVEDLRESELESHTLPPLDATPPPILRTSPRARRSESRTSDALLHDATTQAAAVSELANSIEHRARSLQPQSARRSVSQAVETEESVAEDGVQPRGKRSKRKSRSKKTQELAQQVVDDAVHGNKDETTRRRSRLATPENAEELEIDPQEVSMADLVKDNKIGKKSDTEKRMQENWPEIKKRRKEEIEKRREAARGGNNGTNNQEEHNGAEEAAVPKQIIVNGQIVVAAESREIAFGAGVEEAVIHDANVALEDDRIYKYVTSGTLGKNAGRVRGNRWDEDQTNLFYKGLRMFGTDFSMVANLFPEDVDRRVIKKKYLLELRADPQRVESCVAAKETVSIEDYAAMTNQEFEDPEKVMKELEEQERRLREEDEKRRADQGFVDHVAAADVPLPSTERDDADIDESEMAGHREQASADTHLATPEAARRGTQAPSMDPIDRFSALADRVVQAAVNPKKKPRRQTKESAGAGRGGRQVKKGRRAFEGVEERIGPIDEVEQ</sequence>
<feature type="region of interest" description="Disordered" evidence="1">
    <location>
        <begin position="1"/>
        <end position="102"/>
    </location>
</feature>
<feature type="compositionally biased region" description="Basic and acidic residues" evidence="1">
    <location>
        <begin position="666"/>
        <end position="677"/>
    </location>
</feature>
<gene>
    <name evidence="3" type="ORF">AYL99_06822</name>
</gene>
<dbReference type="GO" id="GO:0000126">
    <property type="term" value="C:transcription factor TFIIIB complex"/>
    <property type="evidence" value="ECO:0007669"/>
    <property type="project" value="TreeGrafter"/>
</dbReference>
<dbReference type="STRING" id="1367422.A0A178ZI93"/>
<dbReference type="GO" id="GO:0001156">
    <property type="term" value="F:TFIIIC-class transcription factor complex binding"/>
    <property type="evidence" value="ECO:0007669"/>
    <property type="project" value="TreeGrafter"/>
</dbReference>
<feature type="compositionally biased region" description="Basic and acidic residues" evidence="1">
    <location>
        <begin position="186"/>
        <end position="198"/>
    </location>
</feature>
<dbReference type="PANTHER" id="PTHR22929:SF0">
    <property type="entry name" value="TRANSCRIPTION FACTOR TFIIIB COMPONENT B'' HOMOLOG"/>
    <property type="match status" value="1"/>
</dbReference>
<evidence type="ECO:0000256" key="1">
    <source>
        <dbReference type="SAM" id="MobiDB-lite"/>
    </source>
</evidence>
<dbReference type="OrthoDB" id="272624at2759"/>
<feature type="region of interest" description="Disordered" evidence="1">
    <location>
        <begin position="249"/>
        <end position="326"/>
    </location>
</feature>
<feature type="region of interest" description="Disordered" evidence="1">
    <location>
        <begin position="128"/>
        <end position="231"/>
    </location>
</feature>
<reference evidence="3 4" key="1">
    <citation type="submission" date="2016-04" db="EMBL/GenBank/DDBJ databases">
        <title>Draft genome of Fonsecaea erecta CBS 125763.</title>
        <authorList>
            <person name="Weiss V.A."/>
            <person name="Vicente V.A."/>
            <person name="Raittz R.T."/>
            <person name="Moreno L.F."/>
            <person name="De Souza E.M."/>
            <person name="Pedrosa F.O."/>
            <person name="Steffens M.B."/>
            <person name="Faoro H."/>
            <person name="Tadra-Sfeir M.Z."/>
            <person name="Najafzadeh M.J."/>
            <person name="Felipe M.S."/>
            <person name="Teixeira M."/>
            <person name="Sun J."/>
            <person name="Xi L."/>
            <person name="Gomes R."/>
            <person name="De Azevedo C.M."/>
            <person name="Salgado C.G."/>
            <person name="Da Silva M.B."/>
            <person name="Nascimento M.F."/>
            <person name="Queiroz-Telles F."/>
            <person name="Attili D.S."/>
            <person name="Gorbushina A."/>
        </authorList>
    </citation>
    <scope>NUCLEOTIDE SEQUENCE [LARGE SCALE GENOMIC DNA]</scope>
    <source>
        <strain evidence="3 4">CBS 125763</strain>
    </source>
</reference>
<dbReference type="RefSeq" id="XP_018692891.1">
    <property type="nucleotide sequence ID" value="XM_018838331.1"/>
</dbReference>
<dbReference type="PANTHER" id="PTHR22929">
    <property type="entry name" value="RNA POLYMERASE III TRANSCRIPTION INITIATION FACTOR B"/>
    <property type="match status" value="1"/>
</dbReference>
<comment type="caution">
    <text evidence="3">The sequence shown here is derived from an EMBL/GenBank/DDBJ whole genome shotgun (WGS) entry which is preliminary data.</text>
</comment>
<feature type="region of interest" description="Disordered" evidence="1">
    <location>
        <begin position="549"/>
        <end position="683"/>
    </location>
</feature>
<dbReference type="EMBL" id="LVYI01000005">
    <property type="protein sequence ID" value="OAP59524.1"/>
    <property type="molecule type" value="Genomic_DNA"/>
</dbReference>
<feature type="compositionally biased region" description="Basic and acidic residues" evidence="1">
    <location>
        <begin position="304"/>
        <end position="315"/>
    </location>
</feature>
<feature type="compositionally biased region" description="Polar residues" evidence="1">
    <location>
        <begin position="254"/>
        <end position="267"/>
    </location>
</feature>
<dbReference type="Pfam" id="PF15963">
    <property type="entry name" value="Myb_DNA-bind_7"/>
    <property type="match status" value="1"/>
</dbReference>
<feature type="compositionally biased region" description="Basic residues" evidence="1">
    <location>
        <begin position="281"/>
        <end position="292"/>
    </location>
</feature>
<feature type="compositionally biased region" description="Basic and acidic residues" evidence="1">
    <location>
        <begin position="367"/>
        <end position="379"/>
    </location>
</feature>
<name>A0A178ZI93_9EURO</name>
<evidence type="ECO:0000313" key="4">
    <source>
        <dbReference type="Proteomes" id="UP000078343"/>
    </source>
</evidence>
<proteinExistence type="predicted"/>
<accession>A0A178ZI93</accession>
<feature type="compositionally biased region" description="Low complexity" evidence="1">
    <location>
        <begin position="139"/>
        <end position="150"/>
    </location>
</feature>
<protein>
    <recommendedName>
        <fullName evidence="2">Transcription factor TFIIIB component B'' Myb domain-containing protein</fullName>
    </recommendedName>
</protein>
<feature type="domain" description="Transcription factor TFIIIB component B'' Myb" evidence="2">
    <location>
        <begin position="459"/>
        <end position="539"/>
    </location>
</feature>
<evidence type="ECO:0000259" key="2">
    <source>
        <dbReference type="Pfam" id="PF15963"/>
    </source>
</evidence>
<keyword evidence="4" id="KW-1185">Reference proteome</keyword>
<evidence type="ECO:0000313" key="3">
    <source>
        <dbReference type="EMBL" id="OAP59524.1"/>
    </source>
</evidence>
<dbReference type="Proteomes" id="UP000078343">
    <property type="component" value="Unassembled WGS sequence"/>
</dbReference>
<dbReference type="GO" id="GO:0070898">
    <property type="term" value="P:RNA polymerase III preinitiation complex assembly"/>
    <property type="evidence" value="ECO:0007669"/>
    <property type="project" value="TreeGrafter"/>
</dbReference>
<dbReference type="GeneID" id="30010990"/>
<feature type="compositionally biased region" description="Basic and acidic residues" evidence="1">
    <location>
        <begin position="549"/>
        <end position="563"/>
    </location>
</feature>
<feature type="region of interest" description="Disordered" evidence="1">
    <location>
        <begin position="367"/>
        <end position="396"/>
    </location>
</feature>